<dbReference type="InterPro" id="IPR036188">
    <property type="entry name" value="FAD/NAD-bd_sf"/>
</dbReference>
<dbReference type="PANTHER" id="PTHR43498:SF1">
    <property type="entry name" value="COB--COM HETERODISULFIDE REDUCTASE IRON-SULFUR SUBUNIT A"/>
    <property type="match status" value="1"/>
</dbReference>
<keyword evidence="5" id="KW-0274">FAD</keyword>
<evidence type="ECO:0000256" key="7">
    <source>
        <dbReference type="ARBA" id="ARBA00023004"/>
    </source>
</evidence>
<dbReference type="Gene3D" id="3.50.50.60">
    <property type="entry name" value="FAD/NAD(P)-binding domain"/>
    <property type="match status" value="2"/>
</dbReference>
<keyword evidence="9" id="KW-0175">Coiled coil</keyword>
<feature type="domain" description="4Fe-4S ferredoxin-type" evidence="10">
    <location>
        <begin position="35"/>
        <end position="64"/>
    </location>
</feature>
<keyword evidence="5" id="KW-0285">Flavoprotein</keyword>
<dbReference type="InterPro" id="IPR017900">
    <property type="entry name" value="4Fe4S_Fe_S_CS"/>
</dbReference>
<dbReference type="GO" id="GO:0051539">
    <property type="term" value="F:4 iron, 4 sulfur cluster binding"/>
    <property type="evidence" value="ECO:0007669"/>
    <property type="project" value="UniProtKB-KW"/>
</dbReference>
<sequence>MLDVGRHPNIELLAYSDVEKVEGQEGDFTVTVRRKRRYVEEDKCTGCGACAEKCPSMVPDAFDEGLGSRSAVYSYFAQGIPSTHTIDADYCRQLQGKKCGICKKICQADAINFEQEDRIISLNVGAIIIAVGYDIFDPSQIPEYRFRELPNVVTAMEFERLLSASGPTHGHLDRPSDRAVVAEIEALKKKAKRSQKTLDRFEKKHDQASADVYEKYRQGQYQDDEDRKKWAEQYAAHLEILEPLEALQKKAEGFSVAKRLAFIQCVGSRDFRFYPFCSGYCCMHSIKEAIIAHEHGPETTSTIFGMDIRAVSKGFEEYKIRGGKNSNITYVRGRVSEIMEGTDHNPVVIYEDTQQRQVKEEAFDMVILATACAPVKGINELAKTFGVELDEYNFIKTSSLSPVDSSVPGIFVCGCAESPMDVPESVAQASSAAERAAEIAIQLKSEEEKAVA</sequence>
<dbReference type="GO" id="GO:0046872">
    <property type="term" value="F:metal ion binding"/>
    <property type="evidence" value="ECO:0007669"/>
    <property type="project" value="UniProtKB-KW"/>
</dbReference>
<keyword evidence="3" id="KW-0004">4Fe-4S</keyword>
<accession>A0A8J6P3R7</accession>
<dbReference type="SUPFAM" id="SSF51905">
    <property type="entry name" value="FAD/NAD(P)-binding domain"/>
    <property type="match status" value="1"/>
</dbReference>
<feature type="coiled-coil region" evidence="9">
    <location>
        <begin position="184"/>
        <end position="211"/>
    </location>
</feature>
<keyword evidence="4" id="KW-0479">Metal-binding</keyword>
<dbReference type="Pfam" id="PF00037">
    <property type="entry name" value="Fer4"/>
    <property type="match status" value="1"/>
</dbReference>
<evidence type="ECO:0000256" key="9">
    <source>
        <dbReference type="SAM" id="Coils"/>
    </source>
</evidence>
<proteinExistence type="inferred from homology"/>
<dbReference type="Gene3D" id="3.30.70.20">
    <property type="match status" value="1"/>
</dbReference>
<dbReference type="PANTHER" id="PTHR43498">
    <property type="entry name" value="FERREDOXIN:COB-COM HETERODISULFIDE REDUCTASE SUBUNIT A"/>
    <property type="match status" value="1"/>
</dbReference>
<reference evidence="11 12" key="1">
    <citation type="submission" date="2020-08" db="EMBL/GenBank/DDBJ databases">
        <title>Bridging the membrane lipid divide: bacteria of the FCB group superphylum have the potential to synthesize archaeal ether lipids.</title>
        <authorList>
            <person name="Villanueva L."/>
            <person name="Von Meijenfeldt F.A.B."/>
            <person name="Westbye A.B."/>
            <person name="Yadav S."/>
            <person name="Hopmans E.C."/>
            <person name="Dutilh B.E."/>
            <person name="Sinninghe Damste J.S."/>
        </authorList>
    </citation>
    <scope>NUCLEOTIDE SEQUENCE [LARGE SCALE GENOMIC DNA]</scope>
    <source>
        <strain evidence="11">NIOZ-UU17</strain>
    </source>
</reference>
<evidence type="ECO:0000256" key="6">
    <source>
        <dbReference type="ARBA" id="ARBA00023002"/>
    </source>
</evidence>
<evidence type="ECO:0000256" key="1">
    <source>
        <dbReference type="ARBA" id="ARBA00001974"/>
    </source>
</evidence>
<evidence type="ECO:0000313" key="12">
    <source>
        <dbReference type="Proteomes" id="UP000605201"/>
    </source>
</evidence>
<dbReference type="PROSITE" id="PS51379">
    <property type="entry name" value="4FE4S_FER_2"/>
    <property type="match status" value="2"/>
</dbReference>
<name>A0A8J6P3R7_9BACT</name>
<dbReference type="GO" id="GO:0016491">
    <property type="term" value="F:oxidoreductase activity"/>
    <property type="evidence" value="ECO:0007669"/>
    <property type="project" value="UniProtKB-KW"/>
</dbReference>
<feature type="domain" description="4Fe-4S ferredoxin-type" evidence="10">
    <location>
        <begin position="82"/>
        <end position="116"/>
    </location>
</feature>
<evidence type="ECO:0000256" key="8">
    <source>
        <dbReference type="ARBA" id="ARBA00023014"/>
    </source>
</evidence>
<organism evidence="11 12">
    <name type="scientific">Candidatus Desulfatibia vada</name>
    <dbReference type="NCBI Taxonomy" id="2841696"/>
    <lineage>
        <taxon>Bacteria</taxon>
        <taxon>Pseudomonadati</taxon>
        <taxon>Thermodesulfobacteriota</taxon>
        <taxon>Desulfobacteria</taxon>
        <taxon>Desulfobacterales</taxon>
        <taxon>Desulfobacterales incertae sedis</taxon>
        <taxon>Candidatus Desulfatibia</taxon>
    </lineage>
</organism>
<keyword evidence="6" id="KW-0560">Oxidoreductase</keyword>
<protein>
    <submittedName>
        <fullName evidence="11">CoB--CoM heterodisulfide reductase iron-sulfur subunit A family protein</fullName>
    </submittedName>
</protein>
<evidence type="ECO:0000313" key="11">
    <source>
        <dbReference type="EMBL" id="MBC8434088.1"/>
    </source>
</evidence>
<evidence type="ECO:0000256" key="4">
    <source>
        <dbReference type="ARBA" id="ARBA00022723"/>
    </source>
</evidence>
<dbReference type="InterPro" id="IPR017896">
    <property type="entry name" value="4Fe4S_Fe-S-bd"/>
</dbReference>
<comment type="caution">
    <text evidence="11">The sequence shown here is derived from an EMBL/GenBank/DDBJ whole genome shotgun (WGS) entry which is preliminary data.</text>
</comment>
<comment type="cofactor">
    <cofactor evidence="1">
        <name>FAD</name>
        <dbReference type="ChEBI" id="CHEBI:57692"/>
    </cofactor>
</comment>
<comment type="similarity">
    <text evidence="2">Belongs to the HdrA family.</text>
</comment>
<gene>
    <name evidence="11" type="ORF">H8D96_19430</name>
</gene>
<dbReference type="InterPro" id="IPR039650">
    <property type="entry name" value="HdrA-like"/>
</dbReference>
<evidence type="ECO:0000256" key="5">
    <source>
        <dbReference type="ARBA" id="ARBA00022827"/>
    </source>
</evidence>
<dbReference type="Proteomes" id="UP000605201">
    <property type="component" value="Unassembled WGS sequence"/>
</dbReference>
<evidence type="ECO:0000256" key="2">
    <source>
        <dbReference type="ARBA" id="ARBA00006561"/>
    </source>
</evidence>
<evidence type="ECO:0000256" key="3">
    <source>
        <dbReference type="ARBA" id="ARBA00022485"/>
    </source>
</evidence>
<keyword evidence="8" id="KW-0411">Iron-sulfur</keyword>
<dbReference type="AlphaFoldDB" id="A0A8J6P3R7"/>
<keyword evidence="7" id="KW-0408">Iron</keyword>
<dbReference type="EMBL" id="JACNIG010000381">
    <property type="protein sequence ID" value="MBC8434088.1"/>
    <property type="molecule type" value="Genomic_DNA"/>
</dbReference>
<evidence type="ECO:0000259" key="10">
    <source>
        <dbReference type="PROSITE" id="PS51379"/>
    </source>
</evidence>
<dbReference type="PROSITE" id="PS00198">
    <property type="entry name" value="4FE4S_FER_1"/>
    <property type="match status" value="1"/>
</dbReference>
<dbReference type="SUPFAM" id="SSF54862">
    <property type="entry name" value="4Fe-4S ferredoxins"/>
    <property type="match status" value="1"/>
</dbReference>